<proteinExistence type="predicted"/>
<dbReference type="HOGENOM" id="CLU_2270543_0_0_1"/>
<feature type="non-terminal residue" evidence="1">
    <location>
        <position position="1"/>
    </location>
</feature>
<name>E9J1F1_SOLIN</name>
<organism>
    <name type="scientific">Solenopsis invicta</name>
    <name type="common">Red imported fire ant</name>
    <name type="synonym">Solenopsis wagneri</name>
    <dbReference type="NCBI Taxonomy" id="13686"/>
    <lineage>
        <taxon>Eukaryota</taxon>
        <taxon>Metazoa</taxon>
        <taxon>Ecdysozoa</taxon>
        <taxon>Arthropoda</taxon>
        <taxon>Hexapoda</taxon>
        <taxon>Insecta</taxon>
        <taxon>Pterygota</taxon>
        <taxon>Neoptera</taxon>
        <taxon>Endopterygota</taxon>
        <taxon>Hymenoptera</taxon>
        <taxon>Apocrita</taxon>
        <taxon>Aculeata</taxon>
        <taxon>Formicoidea</taxon>
        <taxon>Formicidae</taxon>
        <taxon>Myrmicinae</taxon>
        <taxon>Solenopsis</taxon>
    </lineage>
</organism>
<dbReference type="SUPFAM" id="SSF56219">
    <property type="entry name" value="DNase I-like"/>
    <property type="match status" value="1"/>
</dbReference>
<reference evidence="1" key="1">
    <citation type="journal article" date="2011" name="Proc. Natl. Acad. Sci. U.S.A.">
        <title>The genome of the fire ant Solenopsis invicta.</title>
        <authorList>
            <person name="Wurm Y."/>
            <person name="Wang J."/>
            <person name="Riba-Grognuz O."/>
            <person name="Corona M."/>
            <person name="Nygaard S."/>
            <person name="Hunt B.G."/>
            <person name="Ingram K.K."/>
            <person name="Falquet L."/>
            <person name="Nipitwattanaphon M."/>
            <person name="Gotzek D."/>
            <person name="Dijkstra M.B."/>
            <person name="Oettler J."/>
            <person name="Comtesse F."/>
            <person name="Shih C.J."/>
            <person name="Wu W.J."/>
            <person name="Yang C.C."/>
            <person name="Thomas J."/>
            <person name="Beaudoing E."/>
            <person name="Pradervand S."/>
            <person name="Flegel V."/>
            <person name="Cook E.D."/>
            <person name="Fabbretti R."/>
            <person name="Stockinger H."/>
            <person name="Long L."/>
            <person name="Farmerie W.G."/>
            <person name="Oakey J."/>
            <person name="Boomsma J.J."/>
            <person name="Pamilo P."/>
            <person name="Yi S.V."/>
            <person name="Heinze J."/>
            <person name="Goodisman M.A."/>
            <person name="Farinelli L."/>
            <person name="Harshman K."/>
            <person name="Hulo N."/>
            <person name="Cerutti L."/>
            <person name="Xenarios I."/>
            <person name="Shoemaker D."/>
            <person name="Keller L."/>
        </authorList>
    </citation>
    <scope>NUCLEOTIDE SEQUENCE [LARGE SCALE GENOMIC DNA]</scope>
</reference>
<accession>E9J1F1</accession>
<dbReference type="Gene3D" id="3.60.10.10">
    <property type="entry name" value="Endonuclease/exonuclease/phosphatase"/>
    <property type="match status" value="1"/>
</dbReference>
<sequence>LVRISCRNRYNSHINNVSPSNLRMFQWNCQSLRSKLPFLQAQAELFDILCIQETILYEDSTFALKGFQTVRKDVVNQGKREICILIKNNLAYSEVLSKDVRCD</sequence>
<dbReference type="EMBL" id="GL767640">
    <property type="protein sequence ID" value="EFZ13351.1"/>
    <property type="molecule type" value="Genomic_DNA"/>
</dbReference>
<evidence type="ECO:0000313" key="1">
    <source>
        <dbReference type="EMBL" id="EFZ13351.1"/>
    </source>
</evidence>
<evidence type="ECO:0008006" key="2">
    <source>
        <dbReference type="Google" id="ProtNLM"/>
    </source>
</evidence>
<gene>
    <name evidence="1" type="ORF">SINV_00529</name>
</gene>
<dbReference type="OMA" id="REICILI"/>
<dbReference type="AlphaFoldDB" id="E9J1F1"/>
<protein>
    <recommendedName>
        <fullName evidence="2">Endonuclease/exonuclease/phosphatase domain-containing protein</fullName>
    </recommendedName>
</protein>
<feature type="non-terminal residue" evidence="1">
    <location>
        <position position="103"/>
    </location>
</feature>
<dbReference type="InterPro" id="IPR036691">
    <property type="entry name" value="Endo/exonu/phosph_ase_sf"/>
</dbReference>